<keyword evidence="1" id="KW-0472">Membrane</keyword>
<evidence type="ECO:0000313" key="3">
    <source>
        <dbReference type="EMBL" id="PLW67678.1"/>
    </source>
</evidence>
<keyword evidence="1" id="KW-0812">Transmembrane</keyword>
<dbReference type="AlphaFoldDB" id="A0A2N5WZM9"/>
<dbReference type="Pfam" id="PF13795">
    <property type="entry name" value="HupE_UreJ_2"/>
    <property type="match status" value="1"/>
</dbReference>
<keyword evidence="4" id="KW-1185">Reference proteome</keyword>
<feature type="transmembrane region" description="Helical" evidence="1">
    <location>
        <begin position="228"/>
        <end position="248"/>
    </location>
</feature>
<dbReference type="Proteomes" id="UP000235005">
    <property type="component" value="Unassembled WGS sequence"/>
</dbReference>
<proteinExistence type="predicted"/>
<gene>
    <name evidence="3" type="ORF">C0039_15880</name>
</gene>
<feature type="transmembrane region" description="Helical" evidence="1">
    <location>
        <begin position="199"/>
        <end position="216"/>
    </location>
</feature>
<feature type="transmembrane region" description="Helical" evidence="1">
    <location>
        <begin position="254"/>
        <end position="283"/>
    </location>
</feature>
<keyword evidence="2" id="KW-0732">Signal</keyword>
<protein>
    <recommendedName>
        <fullName evidence="5">HupE/UreJ family protein</fullName>
    </recommendedName>
</protein>
<evidence type="ECO:0000256" key="1">
    <source>
        <dbReference type="SAM" id="Phobius"/>
    </source>
</evidence>
<sequence length="317" mass="33791">MPLVFALLLAPAASAHDTGVASIVLQENAPNQFLLQVKLPENIEPEPPGVPASCQVTAGGSRTLPSRNRLDIWALSCMGPVAAGEGIDFPWRREAVAVQATLLDGSERTFFINISERGSKLTFDEMRETARPMWQTLEDYFTLGVEHILSGWDHLAFVLALCLIASGRHLVALVTAFTVGHSLTLALAVIGWVNVPIPAVEACIALSIAFVAREVLRPSPGKNRGVPIALLFGLLHGLGFASALNEIGFRQGELLAGLVAFNIGVEAGQLLFVCLVLALALLVRPLAFPLQARAATACLLGALGMFWTIERVASFAV</sequence>
<keyword evidence="1" id="KW-1133">Transmembrane helix</keyword>
<feature type="signal peptide" evidence="2">
    <location>
        <begin position="1"/>
        <end position="15"/>
    </location>
</feature>
<dbReference type="InterPro" id="IPR032809">
    <property type="entry name" value="Put_HupE_UreJ"/>
</dbReference>
<dbReference type="EMBL" id="PKUS01000025">
    <property type="protein sequence ID" value="PLW67678.1"/>
    <property type="molecule type" value="Genomic_DNA"/>
</dbReference>
<evidence type="ECO:0000256" key="2">
    <source>
        <dbReference type="SAM" id="SignalP"/>
    </source>
</evidence>
<reference evidence="3 4" key="1">
    <citation type="submission" date="2018-01" db="EMBL/GenBank/DDBJ databases">
        <title>The draft genome sequence of Halioglobus lutimaris HF004.</title>
        <authorList>
            <person name="Du Z.-J."/>
            <person name="Shi M.-J."/>
        </authorList>
    </citation>
    <scope>NUCLEOTIDE SEQUENCE [LARGE SCALE GENOMIC DNA]</scope>
    <source>
        <strain evidence="3 4">HF004</strain>
    </source>
</reference>
<evidence type="ECO:0000313" key="4">
    <source>
        <dbReference type="Proteomes" id="UP000235005"/>
    </source>
</evidence>
<accession>A0A2N5WZM9</accession>
<feature type="transmembrane region" description="Helical" evidence="1">
    <location>
        <begin position="290"/>
        <end position="309"/>
    </location>
</feature>
<feature type="chain" id="PRO_5014963473" description="HupE/UreJ family protein" evidence="2">
    <location>
        <begin position="16"/>
        <end position="317"/>
    </location>
</feature>
<dbReference type="OrthoDB" id="9808870at2"/>
<comment type="caution">
    <text evidence="3">The sequence shown here is derived from an EMBL/GenBank/DDBJ whole genome shotgun (WGS) entry which is preliminary data.</text>
</comment>
<organism evidence="3 4">
    <name type="scientific">Pseudohalioglobus lutimaris</name>
    <dbReference type="NCBI Taxonomy" id="1737061"/>
    <lineage>
        <taxon>Bacteria</taxon>
        <taxon>Pseudomonadati</taxon>
        <taxon>Pseudomonadota</taxon>
        <taxon>Gammaproteobacteria</taxon>
        <taxon>Cellvibrionales</taxon>
        <taxon>Halieaceae</taxon>
        <taxon>Pseudohalioglobus</taxon>
    </lineage>
</organism>
<evidence type="ECO:0008006" key="5">
    <source>
        <dbReference type="Google" id="ProtNLM"/>
    </source>
</evidence>
<name>A0A2N5WZM9_9GAMM</name>